<evidence type="ECO:0000313" key="2">
    <source>
        <dbReference type="EMBL" id="KAG5652540.1"/>
    </source>
</evidence>
<organism evidence="2 3">
    <name type="scientific">Sphagnurus paluster</name>
    <dbReference type="NCBI Taxonomy" id="117069"/>
    <lineage>
        <taxon>Eukaryota</taxon>
        <taxon>Fungi</taxon>
        <taxon>Dikarya</taxon>
        <taxon>Basidiomycota</taxon>
        <taxon>Agaricomycotina</taxon>
        <taxon>Agaricomycetes</taxon>
        <taxon>Agaricomycetidae</taxon>
        <taxon>Agaricales</taxon>
        <taxon>Tricholomatineae</taxon>
        <taxon>Lyophyllaceae</taxon>
        <taxon>Sphagnurus</taxon>
    </lineage>
</organism>
<sequence length="204" mass="22587">MPHIDPASLKDLPTRIKYLRDFIEFTPADAATLNAAAAAPLTSLVLDAVYAKVFSFDITAAAFIPRHTGYEGATPAGVEELSLDHPQIKFHRNFLAGYIVKLLSSDYEKDASWEYLNKVGLMHTGVAGFAHRCSQYFISSVGVCTDWIRLPYRAKKPGLRVEYVHIGMLLGYIQDILINAILTHPALDIEAKTASVRALNKVRI</sequence>
<dbReference type="PANTHER" id="PTHR42071:SF1">
    <property type="entry name" value="GLOBIN-SENSOR DOMAIN-CONTAINING PROTEIN"/>
    <property type="match status" value="1"/>
</dbReference>
<dbReference type="Gene3D" id="1.10.490.10">
    <property type="entry name" value="Globins"/>
    <property type="match status" value="1"/>
</dbReference>
<keyword evidence="3" id="KW-1185">Reference proteome</keyword>
<evidence type="ECO:0000259" key="1">
    <source>
        <dbReference type="Pfam" id="PF11563"/>
    </source>
</evidence>
<accession>A0A9P7GSA4</accession>
<protein>
    <recommendedName>
        <fullName evidence="1">Globin-sensor domain-containing protein</fullName>
    </recommendedName>
</protein>
<feature type="domain" description="Globin-sensor" evidence="1">
    <location>
        <begin position="14"/>
        <end position="202"/>
    </location>
</feature>
<dbReference type="InterPro" id="IPR044398">
    <property type="entry name" value="Globin-sensor_dom"/>
</dbReference>
<reference evidence="2" key="2">
    <citation type="submission" date="2021-10" db="EMBL/GenBank/DDBJ databases">
        <title>Phylogenomics reveals ancestral predisposition of the termite-cultivated fungus Termitomyces towards a domesticated lifestyle.</title>
        <authorList>
            <person name="Auxier B."/>
            <person name="Grum-Grzhimaylo A."/>
            <person name="Cardenas M.E."/>
            <person name="Lodge J.D."/>
            <person name="Laessoe T."/>
            <person name="Pedersen O."/>
            <person name="Smith M.E."/>
            <person name="Kuyper T.W."/>
            <person name="Franco-Molano E.A."/>
            <person name="Baroni T.J."/>
            <person name="Aanen D.K."/>
        </authorList>
    </citation>
    <scope>NUCLEOTIDE SEQUENCE</scope>
    <source>
        <strain evidence="2">D49</strain>
    </source>
</reference>
<dbReference type="Pfam" id="PF11563">
    <property type="entry name" value="Protoglobin"/>
    <property type="match status" value="1"/>
</dbReference>
<dbReference type="GO" id="GO:0020037">
    <property type="term" value="F:heme binding"/>
    <property type="evidence" value="ECO:0007669"/>
    <property type="project" value="InterPro"/>
</dbReference>
<dbReference type="EMBL" id="JABCKI010000118">
    <property type="protein sequence ID" value="KAG5652540.1"/>
    <property type="molecule type" value="Genomic_DNA"/>
</dbReference>
<dbReference type="OrthoDB" id="10027058at2759"/>
<name>A0A9P7GSA4_9AGAR</name>
<dbReference type="AlphaFoldDB" id="A0A9P7GSA4"/>
<dbReference type="Proteomes" id="UP000717328">
    <property type="component" value="Unassembled WGS sequence"/>
</dbReference>
<dbReference type="InterPro" id="IPR012292">
    <property type="entry name" value="Globin/Proto"/>
</dbReference>
<reference evidence="2" key="1">
    <citation type="submission" date="2021-02" db="EMBL/GenBank/DDBJ databases">
        <authorList>
            <person name="Nieuwenhuis M."/>
            <person name="Van De Peppel L.J.J."/>
        </authorList>
    </citation>
    <scope>NUCLEOTIDE SEQUENCE</scope>
    <source>
        <strain evidence="2">D49</strain>
    </source>
</reference>
<gene>
    <name evidence="2" type="ORF">H0H81_004650</name>
</gene>
<proteinExistence type="predicted"/>
<evidence type="ECO:0000313" key="3">
    <source>
        <dbReference type="Proteomes" id="UP000717328"/>
    </source>
</evidence>
<comment type="caution">
    <text evidence="2">The sequence shown here is derived from an EMBL/GenBank/DDBJ whole genome shotgun (WGS) entry which is preliminary data.</text>
</comment>
<dbReference type="PANTHER" id="PTHR42071">
    <property type="entry name" value="PROTOGLOBIN DOMAIN-CONTAINING PROTEIN"/>
    <property type="match status" value="1"/>
</dbReference>
<dbReference type="GO" id="GO:0019825">
    <property type="term" value="F:oxygen binding"/>
    <property type="evidence" value="ECO:0007669"/>
    <property type="project" value="InterPro"/>
</dbReference>